<organism evidence="1 2">
    <name type="scientific">Candidatus Roizmanbacteria bacterium CG_4_10_14_0_8_um_filter_33_9</name>
    <dbReference type="NCBI Taxonomy" id="1974826"/>
    <lineage>
        <taxon>Bacteria</taxon>
        <taxon>Candidatus Roizmaniibacteriota</taxon>
    </lineage>
</organism>
<comment type="caution">
    <text evidence="1">The sequence shown here is derived from an EMBL/GenBank/DDBJ whole genome shotgun (WGS) entry which is preliminary data.</text>
</comment>
<name>A0A2M7QK54_9BACT</name>
<dbReference type="Gene3D" id="3.90.550.10">
    <property type="entry name" value="Spore Coat Polysaccharide Biosynthesis Protein SpsA, Chain A"/>
    <property type="match status" value="1"/>
</dbReference>
<proteinExistence type="predicted"/>
<dbReference type="SUPFAM" id="SSF53448">
    <property type="entry name" value="Nucleotide-diphospho-sugar transferases"/>
    <property type="match status" value="1"/>
</dbReference>
<evidence type="ECO:0000313" key="1">
    <source>
        <dbReference type="EMBL" id="PIY72375.1"/>
    </source>
</evidence>
<dbReference type="Proteomes" id="UP000229401">
    <property type="component" value="Unassembled WGS sequence"/>
</dbReference>
<dbReference type="InterPro" id="IPR029044">
    <property type="entry name" value="Nucleotide-diphossugar_trans"/>
</dbReference>
<evidence type="ECO:0008006" key="3">
    <source>
        <dbReference type="Google" id="ProtNLM"/>
    </source>
</evidence>
<accession>A0A2M7QK54</accession>
<sequence>MACHRGFPTLWRSFCYFIKLESIFKYIPILNSVFCGYHLWNKLNDSIHEIDSPSGAFFLVKKQVVDKIGGFDEDYFMYGEDLDLSYRIKKLGLKIIYYPLFTVVHLKGQSGMALNGNNRSIKTKSKVSFFATMGIFYKKHYYYLYPRILSDFILILITQIAKRYEKNRN</sequence>
<reference evidence="2" key="1">
    <citation type="submission" date="2017-09" db="EMBL/GenBank/DDBJ databases">
        <title>Depth-based differentiation of microbial function through sediment-hosted aquifers and enrichment of novel symbionts in the deep terrestrial subsurface.</title>
        <authorList>
            <person name="Probst A.J."/>
            <person name="Ladd B."/>
            <person name="Jarett J.K."/>
            <person name="Geller-Mcgrath D.E."/>
            <person name="Sieber C.M.K."/>
            <person name="Emerson J.B."/>
            <person name="Anantharaman K."/>
            <person name="Thomas B.C."/>
            <person name="Malmstrom R."/>
            <person name="Stieglmeier M."/>
            <person name="Klingl A."/>
            <person name="Woyke T."/>
            <person name="Ryan C.M."/>
            <person name="Banfield J.F."/>
        </authorList>
    </citation>
    <scope>NUCLEOTIDE SEQUENCE [LARGE SCALE GENOMIC DNA]</scope>
</reference>
<dbReference type="PANTHER" id="PTHR43179">
    <property type="entry name" value="RHAMNOSYLTRANSFERASE WBBL"/>
    <property type="match status" value="1"/>
</dbReference>
<gene>
    <name evidence="1" type="ORF">COY87_01335</name>
</gene>
<protein>
    <recommendedName>
        <fullName evidence="3">Glycosyltransferase 2-like domain-containing protein</fullName>
    </recommendedName>
</protein>
<dbReference type="PANTHER" id="PTHR43179:SF7">
    <property type="entry name" value="RHAMNOSYLTRANSFERASE WBBL"/>
    <property type="match status" value="1"/>
</dbReference>
<dbReference type="Pfam" id="PF13641">
    <property type="entry name" value="Glyco_tranf_2_3"/>
    <property type="match status" value="1"/>
</dbReference>
<evidence type="ECO:0000313" key="2">
    <source>
        <dbReference type="Proteomes" id="UP000229401"/>
    </source>
</evidence>
<dbReference type="EMBL" id="PFLI01000049">
    <property type="protein sequence ID" value="PIY72375.1"/>
    <property type="molecule type" value="Genomic_DNA"/>
</dbReference>
<dbReference type="AlphaFoldDB" id="A0A2M7QK54"/>